<gene>
    <name evidence="1" type="ORF">FNH08_04965</name>
</gene>
<evidence type="ECO:0000313" key="1">
    <source>
        <dbReference type="EMBL" id="MPY56544.1"/>
    </source>
</evidence>
<keyword evidence="2" id="KW-1185">Reference proteome</keyword>
<protein>
    <recommendedName>
        <fullName evidence="3">HAD family hydrolase</fullName>
    </recommendedName>
</protein>
<dbReference type="EMBL" id="VJZC01000018">
    <property type="protein sequence ID" value="MPY56544.1"/>
    <property type="molecule type" value="Genomic_DNA"/>
</dbReference>
<name>A0A5N8XBH0_9ACTN</name>
<dbReference type="Proteomes" id="UP000400924">
    <property type="component" value="Unassembled WGS sequence"/>
</dbReference>
<proteinExistence type="predicted"/>
<organism evidence="1 2">
    <name type="scientific">Streptomyces spongiae</name>
    <dbReference type="NCBI Taxonomy" id="565072"/>
    <lineage>
        <taxon>Bacteria</taxon>
        <taxon>Bacillati</taxon>
        <taxon>Actinomycetota</taxon>
        <taxon>Actinomycetes</taxon>
        <taxon>Kitasatosporales</taxon>
        <taxon>Streptomycetaceae</taxon>
        <taxon>Streptomyces</taxon>
    </lineage>
</organism>
<accession>A0A5N8XBH0</accession>
<evidence type="ECO:0008006" key="3">
    <source>
        <dbReference type="Google" id="ProtNLM"/>
    </source>
</evidence>
<comment type="caution">
    <text evidence="1">The sequence shown here is derived from an EMBL/GenBank/DDBJ whole genome shotgun (WGS) entry which is preliminary data.</text>
</comment>
<dbReference type="RefSeq" id="WP_152770010.1">
    <property type="nucleotide sequence ID" value="NZ_VJZC01000018.1"/>
</dbReference>
<sequence length="129" mass="13910">MQQAEADTAERPVLGLDVDGVLVFTEPVGTPATEHHVTAWERRERNISAPVTAPAIIELPARDLEIVRVSAWGHNAHTALHEALELPATPWRSLPVQFDKARALAANAGDRPWMPIDDGGREAAEAAGV</sequence>
<dbReference type="AlphaFoldDB" id="A0A5N8XBH0"/>
<dbReference type="OrthoDB" id="5124141at2"/>
<reference evidence="1 2" key="1">
    <citation type="submission" date="2019-07" db="EMBL/GenBank/DDBJ databases">
        <title>New species of Amycolatopsis and Streptomyces.</title>
        <authorList>
            <person name="Duangmal K."/>
            <person name="Teo W.F.A."/>
            <person name="Lipun K."/>
        </authorList>
    </citation>
    <scope>NUCLEOTIDE SEQUENCE [LARGE SCALE GENOMIC DNA]</scope>
    <source>
        <strain evidence="1 2">NBRC 106415</strain>
    </source>
</reference>
<evidence type="ECO:0000313" key="2">
    <source>
        <dbReference type="Proteomes" id="UP000400924"/>
    </source>
</evidence>